<evidence type="ECO:0000256" key="5">
    <source>
        <dbReference type="SAM" id="SignalP"/>
    </source>
</evidence>
<evidence type="ECO:0000313" key="9">
    <source>
        <dbReference type="Proteomes" id="UP000672032"/>
    </source>
</evidence>
<name>A0A8A3PQH8_9HELO</name>
<gene>
    <name evidence="8" type="ORF">DSL72_008902</name>
</gene>
<feature type="signal peptide" evidence="5">
    <location>
        <begin position="1"/>
        <end position="19"/>
    </location>
</feature>
<protein>
    <recommendedName>
        <fullName evidence="10">FAD-binding PCMH-type domain-containing protein</fullName>
    </recommendedName>
</protein>
<keyword evidence="5" id="KW-0732">Signal</keyword>
<dbReference type="InterPro" id="IPR016169">
    <property type="entry name" value="FAD-bd_PCMH_sub2"/>
</dbReference>
<keyword evidence="2" id="KW-0285">Flavoprotein</keyword>
<keyword evidence="4" id="KW-0560">Oxidoreductase</keyword>
<dbReference type="GO" id="GO:0050660">
    <property type="term" value="F:flavin adenine dinucleotide binding"/>
    <property type="evidence" value="ECO:0007669"/>
    <property type="project" value="InterPro"/>
</dbReference>
<dbReference type="PANTHER" id="PTHR42973:SF32">
    <property type="entry name" value="FAD-LINKED OXIDOREDUCTASE AFOF"/>
    <property type="match status" value="1"/>
</dbReference>
<accession>A0A8A3PQH8</accession>
<dbReference type="Proteomes" id="UP000672032">
    <property type="component" value="Chromosome 9"/>
</dbReference>
<evidence type="ECO:0008006" key="10">
    <source>
        <dbReference type="Google" id="ProtNLM"/>
    </source>
</evidence>
<feature type="domain" description="FAD linked oxidase N-terminal" evidence="6">
    <location>
        <begin position="72"/>
        <end position="203"/>
    </location>
</feature>
<dbReference type="Gene3D" id="3.40.462.20">
    <property type="match status" value="1"/>
</dbReference>
<feature type="domain" description="Berberine/berberine-like" evidence="7">
    <location>
        <begin position="448"/>
        <end position="489"/>
    </location>
</feature>
<evidence type="ECO:0000256" key="3">
    <source>
        <dbReference type="ARBA" id="ARBA00022827"/>
    </source>
</evidence>
<keyword evidence="3" id="KW-0274">FAD</keyword>
<sequence>MFKLHIFAIVFFCFGLSLASNDLSVQLIAAYFNQVLSSGSEVWLPNETNYTSSITQRWTVFPPAEPTYIIALKPALTSDIQKIIHFASYYNIPFMATGGGHGYSSTLHGCKNGIDIDLGFFHDIKIDNEASTITIGGSVKFGKIIKPLYDAGKEIQTGTGGCVGVVGATLGAGVGPYTGLHGLVIDALLEVKYVTGAGDFVTASKTINPELFWGARGAGHQFGVVYEATYMTHEATNNGNLILADLRFPASDNGSLWEILKDIGTNQPKEMSLALQANWDDRYGGLNILVTVEWIGPMQEALIKLAPFLSLQPIQQNITQIPWFELYDHPSAGDSNAICEAGTNTSIWAANLYTIDIPTFLQTFQNLANFYSEFPDSRSSIWDIEKFANSITLSTPDDETAYPHRNTTIYTLLDLQINDKSHTDQINAFGASFRSRLAASSGYDELRVYVNYGRDEGEAVWYSERKLARLKALKRRYDPQELFSHYNPVRISGEQHVTITEIDGWMSGIGGEYE</sequence>
<dbReference type="PANTHER" id="PTHR42973">
    <property type="entry name" value="BINDING OXIDOREDUCTASE, PUTATIVE (AFU_ORTHOLOGUE AFUA_1G17690)-RELATED"/>
    <property type="match status" value="1"/>
</dbReference>
<dbReference type="InterPro" id="IPR006094">
    <property type="entry name" value="Oxid_FAD_bind_N"/>
</dbReference>
<dbReference type="InterPro" id="IPR012951">
    <property type="entry name" value="BBE"/>
</dbReference>
<organism evidence="8 9">
    <name type="scientific">Monilinia vaccinii-corymbosi</name>
    <dbReference type="NCBI Taxonomy" id="61207"/>
    <lineage>
        <taxon>Eukaryota</taxon>
        <taxon>Fungi</taxon>
        <taxon>Dikarya</taxon>
        <taxon>Ascomycota</taxon>
        <taxon>Pezizomycotina</taxon>
        <taxon>Leotiomycetes</taxon>
        <taxon>Helotiales</taxon>
        <taxon>Sclerotiniaceae</taxon>
        <taxon>Monilinia</taxon>
    </lineage>
</organism>
<feature type="chain" id="PRO_5033005621" description="FAD-binding PCMH-type domain-containing protein" evidence="5">
    <location>
        <begin position="20"/>
        <end position="514"/>
    </location>
</feature>
<dbReference type="Pfam" id="PF08031">
    <property type="entry name" value="BBE"/>
    <property type="match status" value="1"/>
</dbReference>
<dbReference type="InterPro" id="IPR050416">
    <property type="entry name" value="FAD-linked_Oxidoreductase"/>
</dbReference>
<evidence type="ECO:0000259" key="6">
    <source>
        <dbReference type="Pfam" id="PF01565"/>
    </source>
</evidence>
<dbReference type="InterPro" id="IPR036318">
    <property type="entry name" value="FAD-bd_PCMH-like_sf"/>
</dbReference>
<dbReference type="GO" id="GO:0016491">
    <property type="term" value="F:oxidoreductase activity"/>
    <property type="evidence" value="ECO:0007669"/>
    <property type="project" value="UniProtKB-KW"/>
</dbReference>
<reference evidence="8" key="1">
    <citation type="submission" date="2020-10" db="EMBL/GenBank/DDBJ databases">
        <title>Genome Sequence of Monilinia vaccinii-corymbosi Sheds Light on Mummy Berry Disease Infection of Blueberry and Mating Type.</title>
        <authorList>
            <person name="Yow A.G."/>
            <person name="Zhang Y."/>
            <person name="Bansal K."/>
            <person name="Eacker S.M."/>
            <person name="Sullivan S."/>
            <person name="Liachko I."/>
            <person name="Cubeta M.A."/>
            <person name="Rollins J.A."/>
            <person name="Ashrafi H."/>
        </authorList>
    </citation>
    <scope>NUCLEOTIDE SEQUENCE</scope>
    <source>
        <strain evidence="8">RL-1</strain>
    </source>
</reference>
<dbReference type="EMBL" id="CP063413">
    <property type="protein sequence ID" value="QSZ37802.1"/>
    <property type="molecule type" value="Genomic_DNA"/>
</dbReference>
<evidence type="ECO:0000256" key="4">
    <source>
        <dbReference type="ARBA" id="ARBA00023002"/>
    </source>
</evidence>
<evidence type="ECO:0000259" key="7">
    <source>
        <dbReference type="Pfam" id="PF08031"/>
    </source>
</evidence>
<proteinExistence type="inferred from homology"/>
<dbReference type="AlphaFoldDB" id="A0A8A3PQH8"/>
<dbReference type="Gene3D" id="3.30.465.10">
    <property type="match status" value="1"/>
</dbReference>
<comment type="similarity">
    <text evidence="1">Belongs to the oxygen-dependent FAD-linked oxidoreductase family.</text>
</comment>
<evidence type="ECO:0000313" key="8">
    <source>
        <dbReference type="EMBL" id="QSZ37802.1"/>
    </source>
</evidence>
<evidence type="ECO:0000256" key="1">
    <source>
        <dbReference type="ARBA" id="ARBA00005466"/>
    </source>
</evidence>
<dbReference type="Pfam" id="PF01565">
    <property type="entry name" value="FAD_binding_4"/>
    <property type="match status" value="1"/>
</dbReference>
<dbReference type="SUPFAM" id="SSF56176">
    <property type="entry name" value="FAD-binding/transporter-associated domain-like"/>
    <property type="match status" value="1"/>
</dbReference>
<dbReference type="OrthoDB" id="415825at2759"/>
<evidence type="ECO:0000256" key="2">
    <source>
        <dbReference type="ARBA" id="ARBA00022630"/>
    </source>
</evidence>
<keyword evidence="9" id="KW-1185">Reference proteome</keyword>